<dbReference type="eggNOG" id="COG3706">
    <property type="taxonomic scope" value="Bacteria"/>
</dbReference>
<proteinExistence type="predicted"/>
<dbReference type="InterPro" id="IPR050469">
    <property type="entry name" value="Diguanylate_Cyclase"/>
</dbReference>
<evidence type="ECO:0000313" key="4">
    <source>
        <dbReference type="Proteomes" id="UP000199820"/>
    </source>
</evidence>
<feature type="transmembrane region" description="Helical" evidence="1">
    <location>
        <begin position="265"/>
        <end position="285"/>
    </location>
</feature>
<dbReference type="PANTHER" id="PTHR45138">
    <property type="entry name" value="REGULATORY COMPONENTS OF SENSORY TRANSDUCTION SYSTEM"/>
    <property type="match status" value="1"/>
</dbReference>
<feature type="domain" description="GGDEF" evidence="2">
    <location>
        <begin position="322"/>
        <end position="450"/>
    </location>
</feature>
<feature type="transmembrane region" description="Helical" evidence="1">
    <location>
        <begin position="20"/>
        <end position="41"/>
    </location>
</feature>
<dbReference type="GO" id="GO:0052621">
    <property type="term" value="F:diguanylate cyclase activity"/>
    <property type="evidence" value="ECO:0007669"/>
    <property type="project" value="TreeGrafter"/>
</dbReference>
<evidence type="ECO:0000313" key="3">
    <source>
        <dbReference type="EMBL" id="SET78867.1"/>
    </source>
</evidence>
<evidence type="ECO:0000259" key="2">
    <source>
        <dbReference type="PROSITE" id="PS50887"/>
    </source>
</evidence>
<evidence type="ECO:0000256" key="1">
    <source>
        <dbReference type="SAM" id="Phobius"/>
    </source>
</evidence>
<sequence length="450" mass="51609">MRVTPIDSDKKKKRFEMKTVLIILPLITILLVLLFSDLLLIRSRRKIVNEQIRIYANYQIADQLNKHLFFGTIWGTIIDQDGGEVNHFSKTTERLLKNYDTQGIESISLAQANHVVYTYSLNSSYPLKRDIFTDADLQGYVIRSKFTGLQSVSHMYRIDGTDRYRMYVLTPVYVDGDFGKREFWGVTMIAMRVPDILEGIALDKMSTEIDFKLSGAVEGSEEHQTFIETKHGEFRSPEVYYFQVPNGTWKLEGEWKGGWITKSEMIQQVLVFLAVGAGVVILLYINSRREMLAKISMQDELTGINNRYSLRIHFPEYVGTRKDIFVLFIDVDRFKEVNDTYGHEAGDQALQAVAEKLAEFFGAKNCYRYGGDEFLVVQKADDGEKLKEKLASFRTELDLTDRNGQEIHITLSAGCCVGKAENGDALRRLMKEADEKLYEAKHNGKNQIDM</sequence>
<dbReference type="AlphaFoldDB" id="A0A1I0H7S8"/>
<name>A0A1I0H7S8_9FIRM</name>
<keyword evidence="4" id="KW-1185">Reference proteome</keyword>
<dbReference type="InterPro" id="IPR029787">
    <property type="entry name" value="Nucleotide_cyclase"/>
</dbReference>
<dbReference type="SMART" id="SM00267">
    <property type="entry name" value="GGDEF"/>
    <property type="match status" value="1"/>
</dbReference>
<dbReference type="InterPro" id="IPR000160">
    <property type="entry name" value="GGDEF_dom"/>
</dbReference>
<dbReference type="PANTHER" id="PTHR45138:SF9">
    <property type="entry name" value="DIGUANYLATE CYCLASE DGCM-RELATED"/>
    <property type="match status" value="1"/>
</dbReference>
<dbReference type="SUPFAM" id="SSF55073">
    <property type="entry name" value="Nucleotide cyclase"/>
    <property type="match status" value="1"/>
</dbReference>
<dbReference type="STRING" id="1526.SAMN02910262_01909"/>
<dbReference type="NCBIfam" id="TIGR00254">
    <property type="entry name" value="GGDEF"/>
    <property type="match status" value="1"/>
</dbReference>
<accession>A0A1I0H7S8</accession>
<dbReference type="CDD" id="cd01949">
    <property type="entry name" value="GGDEF"/>
    <property type="match status" value="1"/>
</dbReference>
<organism evidence="3 4">
    <name type="scientific">[Clostridium] aminophilum</name>
    <dbReference type="NCBI Taxonomy" id="1526"/>
    <lineage>
        <taxon>Bacteria</taxon>
        <taxon>Bacillati</taxon>
        <taxon>Bacillota</taxon>
        <taxon>Clostridia</taxon>
        <taxon>Lachnospirales</taxon>
        <taxon>Lachnospiraceae</taxon>
    </lineage>
</organism>
<dbReference type="RefSeq" id="WP_074650100.1">
    <property type="nucleotide sequence ID" value="NZ_FOIL01000044.1"/>
</dbReference>
<dbReference type="Gene3D" id="3.30.70.270">
    <property type="match status" value="1"/>
</dbReference>
<protein>
    <submittedName>
        <fullName evidence="3">Diguanylate cyclase (GGDEF) domain-containing protein</fullName>
    </submittedName>
</protein>
<dbReference type="EMBL" id="FOIL01000044">
    <property type="protein sequence ID" value="SET78867.1"/>
    <property type="molecule type" value="Genomic_DNA"/>
</dbReference>
<reference evidence="3 4" key="1">
    <citation type="submission" date="2016-10" db="EMBL/GenBank/DDBJ databases">
        <authorList>
            <person name="de Groot N.N."/>
        </authorList>
    </citation>
    <scope>NUCLEOTIDE SEQUENCE [LARGE SCALE GENOMIC DNA]</scope>
    <source>
        <strain evidence="3 4">KH1P1</strain>
    </source>
</reference>
<dbReference type="PROSITE" id="PS50887">
    <property type="entry name" value="GGDEF"/>
    <property type="match status" value="1"/>
</dbReference>
<keyword evidence="1" id="KW-1133">Transmembrane helix</keyword>
<gene>
    <name evidence="3" type="ORF">SAMN04487771_10443</name>
</gene>
<dbReference type="InterPro" id="IPR043128">
    <property type="entry name" value="Rev_trsase/Diguanyl_cyclase"/>
</dbReference>
<dbReference type="Pfam" id="PF00990">
    <property type="entry name" value="GGDEF"/>
    <property type="match status" value="1"/>
</dbReference>
<keyword evidence="1" id="KW-0472">Membrane</keyword>
<keyword evidence="1" id="KW-0812">Transmembrane</keyword>
<dbReference type="Proteomes" id="UP000199820">
    <property type="component" value="Unassembled WGS sequence"/>
</dbReference>